<feature type="transmembrane region" description="Helical" evidence="1">
    <location>
        <begin position="278"/>
        <end position="297"/>
    </location>
</feature>
<dbReference type="PANTHER" id="PTHR36840">
    <property type="entry name" value="BLL5714 PROTEIN"/>
    <property type="match status" value="1"/>
</dbReference>
<name>A0AA90ND82_9ACTN</name>
<evidence type="ECO:0000313" key="2">
    <source>
        <dbReference type="EMBL" id="MDP0396419.1"/>
    </source>
</evidence>
<feature type="transmembrane region" description="Helical" evidence="1">
    <location>
        <begin position="51"/>
        <end position="70"/>
    </location>
</feature>
<keyword evidence="3" id="KW-1185">Reference proteome</keyword>
<evidence type="ECO:0000256" key="1">
    <source>
        <dbReference type="SAM" id="Phobius"/>
    </source>
</evidence>
<dbReference type="EMBL" id="JAUTIX010000001">
    <property type="protein sequence ID" value="MDP0396419.1"/>
    <property type="molecule type" value="Genomic_DNA"/>
</dbReference>
<dbReference type="Proteomes" id="UP001178281">
    <property type="component" value="Unassembled WGS sequence"/>
</dbReference>
<accession>A0AA90ND82</accession>
<gene>
    <name evidence="2" type="ORF">Q7X28_00635</name>
</gene>
<keyword evidence="1" id="KW-0812">Transmembrane</keyword>
<feature type="transmembrane region" description="Helical" evidence="1">
    <location>
        <begin position="235"/>
        <end position="257"/>
    </location>
</feature>
<feature type="transmembrane region" description="Helical" evidence="1">
    <location>
        <begin position="345"/>
        <end position="363"/>
    </location>
</feature>
<feature type="transmembrane region" description="Helical" evidence="1">
    <location>
        <begin position="144"/>
        <end position="161"/>
    </location>
</feature>
<feature type="transmembrane region" description="Helical" evidence="1">
    <location>
        <begin position="113"/>
        <end position="132"/>
    </location>
</feature>
<reference evidence="2" key="1">
    <citation type="submission" date="2023-08" db="EMBL/GenBank/DDBJ databases">
        <title>The draft genome of Tsukamurella strandjordii strain 050030.</title>
        <authorList>
            <person name="Zhao F."/>
            <person name="Feng Y."/>
            <person name="Zong Z."/>
        </authorList>
    </citation>
    <scope>NUCLEOTIDE SEQUENCE</scope>
    <source>
        <strain evidence="2">050030</strain>
    </source>
</reference>
<keyword evidence="1" id="KW-1133">Transmembrane helix</keyword>
<dbReference type="PANTHER" id="PTHR36840:SF1">
    <property type="entry name" value="BLL5714 PROTEIN"/>
    <property type="match status" value="1"/>
</dbReference>
<dbReference type="InterPro" id="IPR010640">
    <property type="entry name" value="Low_temperature_requirement_A"/>
</dbReference>
<feature type="transmembrane region" description="Helical" evidence="1">
    <location>
        <begin position="82"/>
        <end position="101"/>
    </location>
</feature>
<keyword evidence="1" id="KW-0472">Membrane</keyword>
<feature type="transmembrane region" description="Helical" evidence="1">
    <location>
        <begin position="369"/>
        <end position="388"/>
    </location>
</feature>
<sequence>MGSKHLAAVTGSLRREKDDPEVSSTELFYDLVYVFVAIQLAKFLVENLTGIGALQATVMFAAAWWAWNYTTWTAVWLNPRALPVRGLFLTLMLLTLIMASAIPEAFESRGLEFAIAITAMQVLRPAYMVVALRNRPEGRYFHSLAVWSIVAGALWIAGAFQHDGARLALWGGAIAIELAGPIFRFRLPGRGAVPLESWPVAPGHLAERCRLIVIVALGEAVLSAGRTYADLEPGWGTLGTLVIGFVTCGALWWLYFARHSAQALDRMRGSSEMTRMGLHGYAYSHALIVGAILVTAVGTELMMAHPGEATRLATGTAIVGGPLLYLVGLTLFVYLTGGIDGTERVIVSVGLSITAVLAVVVVLTKVPLVLAAGIMLALLIGFVAAAGWHARRVEPDGVTAR</sequence>
<feature type="transmembrane region" description="Helical" evidence="1">
    <location>
        <begin position="317"/>
        <end position="336"/>
    </location>
</feature>
<dbReference type="Pfam" id="PF06772">
    <property type="entry name" value="LtrA"/>
    <property type="match status" value="1"/>
</dbReference>
<protein>
    <submittedName>
        <fullName evidence="2">Low temperature requirement protein A</fullName>
    </submittedName>
</protein>
<organism evidence="2 3">
    <name type="scientific">Tsukamurella strandjordii</name>
    <dbReference type="NCBI Taxonomy" id="147577"/>
    <lineage>
        <taxon>Bacteria</taxon>
        <taxon>Bacillati</taxon>
        <taxon>Actinomycetota</taxon>
        <taxon>Actinomycetes</taxon>
        <taxon>Mycobacteriales</taxon>
        <taxon>Tsukamurellaceae</taxon>
        <taxon>Tsukamurella</taxon>
    </lineage>
</organism>
<proteinExistence type="predicted"/>
<dbReference type="RefSeq" id="WP_305109976.1">
    <property type="nucleotide sequence ID" value="NZ_JAUTIX010000001.1"/>
</dbReference>
<evidence type="ECO:0000313" key="3">
    <source>
        <dbReference type="Proteomes" id="UP001178281"/>
    </source>
</evidence>
<dbReference type="AlphaFoldDB" id="A0AA90ND82"/>
<comment type="caution">
    <text evidence="2">The sequence shown here is derived from an EMBL/GenBank/DDBJ whole genome shotgun (WGS) entry which is preliminary data.</text>
</comment>